<dbReference type="PANTHER" id="PTHR24350">
    <property type="entry name" value="SERINE/THREONINE-PROTEIN KINASE IAL-RELATED"/>
    <property type="match status" value="1"/>
</dbReference>
<dbReference type="FunFam" id="3.30.200.20:FF:000042">
    <property type="entry name" value="Aurora kinase A"/>
    <property type="match status" value="1"/>
</dbReference>
<dbReference type="CDD" id="cd14007">
    <property type="entry name" value="STKc_Aurora"/>
    <property type="match status" value="1"/>
</dbReference>
<evidence type="ECO:0000256" key="5">
    <source>
        <dbReference type="ARBA" id="ARBA00022777"/>
    </source>
</evidence>
<evidence type="ECO:0000256" key="2">
    <source>
        <dbReference type="ARBA" id="ARBA00022527"/>
    </source>
</evidence>
<evidence type="ECO:0000256" key="7">
    <source>
        <dbReference type="ARBA" id="ARBA00047899"/>
    </source>
</evidence>
<dbReference type="InterPro" id="IPR017441">
    <property type="entry name" value="Protein_kinase_ATP_BS"/>
</dbReference>
<evidence type="ECO:0000259" key="15">
    <source>
        <dbReference type="PROSITE" id="PS50011"/>
    </source>
</evidence>
<dbReference type="Gene3D" id="3.30.200.20">
    <property type="entry name" value="Phosphorylase Kinase, domain 1"/>
    <property type="match status" value="1"/>
</dbReference>
<sequence length="635" mass="70696">MDNKENRSIPSFKPKSHSCVEQHEPKSKLVHQPRQSRSSLQPPERGRSSSANRTGAKEGSAARSNSLNRIPLRQSQGNKVELSAQEKVRAQLAEFKLKQENHRMQLANRHAAWANRNPQSLTKSVHGPVKTELGKAVQPSKPVQVTVPLVAGSHRPHVVDDLSAKTNPRKSEQPEAQKPVRPSSQGSGNAAKPIRKPSLNFAPKPRISVQSTHHKSSTVNNVIPKNTGGHTVQISDSSIPKKLSPSRGPVTSQAAPKVPFQPPPIVRVPAEEIHSQKAHAQSLPVSHHQPHLASTSTGVAEFQPSGNELEESVIIEDLPENSKGAQSNNLHASTSKADPAKSPVTVSTTAPNQDSTVSCSTTGGQSAKRKWVLEDFEIGRALGKGKFGCVYLAREKKTQFVIALKVIFKNQVQEAKLEHQLRREIEIQAHLRHPNILKLYGYFHDASRVYLILEYAKMGELYKLLQSQTDKKLPEPRVAQIMKQLVDALIYCHAKGVIHRDIKPENIMMDSSGKVKIADFGWSVHAPNSRRDTICGTLDYLPPEMILNEKHDFFVDNWSLGVLCYELLCGKPPFETKTYEETYYNITHAVYSFPPHVSDMACNLIRKMLVIKPQQRLTLTEVLKHPWIEMHNDSS</sequence>
<name>A0A146LZD1_LYGHE</name>
<dbReference type="GO" id="GO:0030496">
    <property type="term" value="C:midbody"/>
    <property type="evidence" value="ECO:0007669"/>
    <property type="project" value="UniProtKB-SubCell"/>
</dbReference>
<feature type="binding site" evidence="10">
    <location>
        <begin position="454"/>
        <end position="456"/>
    </location>
    <ligand>
        <name>ATP</name>
        <dbReference type="ChEBI" id="CHEBI:30616"/>
    </ligand>
</feature>
<feature type="binding site" evidence="10">
    <location>
        <position position="519"/>
    </location>
    <ligand>
        <name>ATP</name>
        <dbReference type="ChEBI" id="CHEBI:30616"/>
    </ligand>
</feature>
<proteinExistence type="inferred from homology"/>
<dbReference type="PROSITE" id="PS50011">
    <property type="entry name" value="PROTEIN_KINASE_DOM"/>
    <property type="match status" value="1"/>
</dbReference>
<dbReference type="GO" id="GO:0004674">
    <property type="term" value="F:protein serine/threonine kinase activity"/>
    <property type="evidence" value="ECO:0007669"/>
    <property type="project" value="UniProtKB-KW"/>
</dbReference>
<dbReference type="InterPro" id="IPR030616">
    <property type="entry name" value="Aur-like"/>
</dbReference>
<dbReference type="InterPro" id="IPR011009">
    <property type="entry name" value="Kinase-like_dom_sf"/>
</dbReference>
<dbReference type="SMART" id="SM00220">
    <property type="entry name" value="S_TKc"/>
    <property type="match status" value="1"/>
</dbReference>
<evidence type="ECO:0000256" key="3">
    <source>
        <dbReference type="ARBA" id="ARBA00022679"/>
    </source>
</evidence>
<comment type="similarity">
    <text evidence="13">Belongs to the protein kinase superfamily. Ser/Thr protein kinase family. Aurora subfamily.</text>
</comment>
<comment type="catalytic activity">
    <reaction evidence="8 13">
        <text>L-seryl-[protein] + ATP = O-phospho-L-seryl-[protein] + ADP + H(+)</text>
        <dbReference type="Rhea" id="RHEA:17989"/>
        <dbReference type="Rhea" id="RHEA-COMP:9863"/>
        <dbReference type="Rhea" id="RHEA-COMP:11604"/>
        <dbReference type="ChEBI" id="CHEBI:15378"/>
        <dbReference type="ChEBI" id="CHEBI:29999"/>
        <dbReference type="ChEBI" id="CHEBI:30616"/>
        <dbReference type="ChEBI" id="CHEBI:83421"/>
        <dbReference type="ChEBI" id="CHEBI:456216"/>
        <dbReference type="EC" id="2.7.11.1"/>
    </reaction>
</comment>
<feature type="binding site" evidence="10">
    <location>
        <begin position="505"/>
        <end position="506"/>
    </location>
    <ligand>
        <name>ATP</name>
        <dbReference type="ChEBI" id="CHEBI:30616"/>
    </ligand>
</feature>
<evidence type="ECO:0000256" key="4">
    <source>
        <dbReference type="ARBA" id="ARBA00022741"/>
    </source>
</evidence>
<evidence type="ECO:0000256" key="13">
    <source>
        <dbReference type="RuleBase" id="RU367134"/>
    </source>
</evidence>
<feature type="region of interest" description="Disordered" evidence="14">
    <location>
        <begin position="321"/>
        <end position="363"/>
    </location>
</feature>
<keyword evidence="6 10" id="KW-0067">ATP-binding</keyword>
<feature type="domain" description="Protein kinase" evidence="15">
    <location>
        <begin position="376"/>
        <end position="628"/>
    </location>
</feature>
<dbReference type="Pfam" id="PF00069">
    <property type="entry name" value="Pkinase"/>
    <property type="match status" value="1"/>
</dbReference>
<reference evidence="16" key="1">
    <citation type="journal article" date="2016" name="Gigascience">
        <title>De novo construction of an expanded transcriptome assembly for the western tarnished plant bug, Lygus hesperus.</title>
        <authorList>
            <person name="Tassone E.E."/>
            <person name="Geib S.M."/>
            <person name="Hall B."/>
            <person name="Fabrick J.A."/>
            <person name="Brent C.S."/>
            <person name="Hull J.J."/>
        </authorList>
    </citation>
    <scope>NUCLEOTIDE SEQUENCE</scope>
</reference>
<feature type="compositionally biased region" description="Polar residues" evidence="14">
    <location>
        <begin position="62"/>
        <end position="78"/>
    </location>
</feature>
<organism evidence="16">
    <name type="scientific">Lygus hesperus</name>
    <name type="common">Western plant bug</name>
    <dbReference type="NCBI Taxonomy" id="30085"/>
    <lineage>
        <taxon>Eukaryota</taxon>
        <taxon>Metazoa</taxon>
        <taxon>Ecdysozoa</taxon>
        <taxon>Arthropoda</taxon>
        <taxon>Hexapoda</taxon>
        <taxon>Insecta</taxon>
        <taxon>Pterygota</taxon>
        <taxon>Neoptera</taxon>
        <taxon>Paraneoptera</taxon>
        <taxon>Hemiptera</taxon>
        <taxon>Heteroptera</taxon>
        <taxon>Panheteroptera</taxon>
        <taxon>Cimicomorpha</taxon>
        <taxon>Miridae</taxon>
        <taxon>Mirini</taxon>
        <taxon>Lygus</taxon>
    </lineage>
</organism>
<feature type="compositionally biased region" description="Basic and acidic residues" evidence="14">
    <location>
        <begin position="157"/>
        <end position="175"/>
    </location>
</feature>
<evidence type="ECO:0000256" key="9">
    <source>
        <dbReference type="PIRSR" id="PIRSR630616-1"/>
    </source>
</evidence>
<evidence type="ECO:0000256" key="11">
    <source>
        <dbReference type="PIRSR" id="PIRSR630616-3"/>
    </source>
</evidence>
<comment type="subcellular location">
    <subcellularLocation>
        <location evidence="1">Midbody</location>
    </subcellularLocation>
</comment>
<feature type="compositionally biased region" description="Basic and acidic residues" evidence="14">
    <location>
        <begin position="18"/>
        <end position="27"/>
    </location>
</feature>
<keyword evidence="4 10" id="KW-0547">Nucleotide-binding</keyword>
<dbReference type="EMBL" id="GDHC01006334">
    <property type="protein sequence ID" value="JAQ12295.1"/>
    <property type="molecule type" value="Transcribed_RNA"/>
</dbReference>
<dbReference type="SUPFAM" id="SSF56112">
    <property type="entry name" value="Protein kinase-like (PK-like)"/>
    <property type="match status" value="1"/>
</dbReference>
<feature type="binding site" evidence="10">
    <location>
        <position position="405"/>
    </location>
    <ligand>
        <name>ATP</name>
        <dbReference type="ChEBI" id="CHEBI:30616"/>
    </ligand>
</feature>
<dbReference type="PROSITE" id="PS00108">
    <property type="entry name" value="PROTEIN_KINASE_ST"/>
    <property type="match status" value="1"/>
</dbReference>
<dbReference type="GO" id="GO:0006325">
    <property type="term" value="P:chromatin organization"/>
    <property type="evidence" value="ECO:0007669"/>
    <property type="project" value="UniProtKB-ARBA"/>
</dbReference>
<dbReference type="GO" id="GO:0005524">
    <property type="term" value="F:ATP binding"/>
    <property type="evidence" value="ECO:0007669"/>
    <property type="project" value="UniProtKB-UniRule"/>
</dbReference>
<dbReference type="Gene3D" id="1.10.510.10">
    <property type="entry name" value="Transferase(Phosphotransferase) domain 1"/>
    <property type="match status" value="1"/>
</dbReference>
<evidence type="ECO:0000256" key="10">
    <source>
        <dbReference type="PIRSR" id="PIRSR630616-2"/>
    </source>
</evidence>
<dbReference type="EC" id="2.7.11.1" evidence="13"/>
<dbReference type="GO" id="GO:0030261">
    <property type="term" value="P:chromosome condensation"/>
    <property type="evidence" value="ECO:0007669"/>
    <property type="project" value="UniProtKB-ARBA"/>
</dbReference>
<dbReference type="GO" id="GO:0032506">
    <property type="term" value="P:cytokinetic process"/>
    <property type="evidence" value="ECO:0007669"/>
    <property type="project" value="UniProtKB-ARBA"/>
</dbReference>
<dbReference type="GO" id="GO:0000070">
    <property type="term" value="P:mitotic sister chromatid segregation"/>
    <property type="evidence" value="ECO:0007669"/>
    <property type="project" value="UniProtKB-ARBA"/>
</dbReference>
<feature type="cross-link" description="Glycyl lysine isopeptide (Lys-Gly) (interchain with G-Cter in SUMO2)" evidence="11">
    <location>
        <position position="503"/>
    </location>
</feature>
<feature type="active site" description="Proton acceptor" evidence="9">
    <location>
        <position position="501"/>
    </location>
</feature>
<feature type="region of interest" description="Disordered" evidence="14">
    <location>
        <begin position="149"/>
        <end position="263"/>
    </location>
</feature>
<evidence type="ECO:0000256" key="8">
    <source>
        <dbReference type="ARBA" id="ARBA00048679"/>
    </source>
</evidence>
<dbReference type="InterPro" id="IPR008271">
    <property type="entry name" value="Ser/Thr_kinase_AS"/>
</dbReference>
<accession>A0A146LZD1</accession>
<gene>
    <name evidence="16" type="primary">AURKA</name>
    <name evidence="16" type="ORF">g.46087</name>
</gene>
<feature type="region of interest" description="Disordered" evidence="14">
    <location>
        <begin position="1"/>
        <end position="83"/>
    </location>
</feature>
<feature type="compositionally biased region" description="Polar residues" evidence="14">
    <location>
        <begin position="344"/>
        <end position="363"/>
    </location>
</feature>
<feature type="region of interest" description="Disordered" evidence="14">
    <location>
        <begin position="275"/>
        <end position="306"/>
    </location>
</feature>
<keyword evidence="5 13" id="KW-0418">Kinase</keyword>
<dbReference type="PROSITE" id="PS00107">
    <property type="entry name" value="PROTEIN_KINASE_ATP"/>
    <property type="match status" value="1"/>
</dbReference>
<evidence type="ECO:0000256" key="14">
    <source>
        <dbReference type="SAM" id="MobiDB-lite"/>
    </source>
</evidence>
<keyword evidence="3 13" id="KW-0808">Transferase</keyword>
<feature type="compositionally biased region" description="Polar residues" evidence="14">
    <location>
        <begin position="217"/>
        <end position="238"/>
    </location>
</feature>
<evidence type="ECO:0000256" key="1">
    <source>
        <dbReference type="ARBA" id="ARBA00004214"/>
    </source>
</evidence>
<evidence type="ECO:0000256" key="12">
    <source>
        <dbReference type="PROSITE-ProRule" id="PRU10141"/>
    </source>
</evidence>
<evidence type="ECO:0000313" key="16">
    <source>
        <dbReference type="EMBL" id="JAQ12295.1"/>
    </source>
</evidence>
<evidence type="ECO:0000256" key="6">
    <source>
        <dbReference type="ARBA" id="ARBA00022840"/>
    </source>
</evidence>
<dbReference type="FunFam" id="1.10.510.10:FF:000235">
    <property type="entry name" value="Serine/threonine-protein kinase ark1"/>
    <property type="match status" value="1"/>
</dbReference>
<protein>
    <recommendedName>
        <fullName evidence="13">Aurora kinase</fullName>
        <ecNumber evidence="13">2.7.11.1</ecNumber>
    </recommendedName>
</protein>
<dbReference type="InterPro" id="IPR000719">
    <property type="entry name" value="Prot_kinase_dom"/>
</dbReference>
<feature type="binding site" evidence="10">
    <location>
        <position position="386"/>
    </location>
    <ligand>
        <name>ATP</name>
        <dbReference type="ChEBI" id="CHEBI:30616"/>
    </ligand>
</feature>
<feature type="compositionally biased region" description="Polar residues" evidence="14">
    <location>
        <begin position="323"/>
        <end position="336"/>
    </location>
</feature>
<feature type="binding site" evidence="12">
    <location>
        <position position="409"/>
    </location>
    <ligand>
        <name>ATP</name>
        <dbReference type="ChEBI" id="CHEBI:30616"/>
    </ligand>
</feature>
<dbReference type="AlphaFoldDB" id="A0A146LZD1"/>
<keyword evidence="2 13" id="KW-0723">Serine/threonine-protein kinase</keyword>
<comment type="catalytic activity">
    <reaction evidence="7 13">
        <text>L-threonyl-[protein] + ATP = O-phospho-L-threonyl-[protein] + ADP + H(+)</text>
        <dbReference type="Rhea" id="RHEA:46608"/>
        <dbReference type="Rhea" id="RHEA-COMP:11060"/>
        <dbReference type="Rhea" id="RHEA-COMP:11605"/>
        <dbReference type="ChEBI" id="CHEBI:15378"/>
        <dbReference type="ChEBI" id="CHEBI:30013"/>
        <dbReference type="ChEBI" id="CHEBI:30616"/>
        <dbReference type="ChEBI" id="CHEBI:61977"/>
        <dbReference type="ChEBI" id="CHEBI:456216"/>
        <dbReference type="EC" id="2.7.11.1"/>
    </reaction>
</comment>